<name>A0A9P4ND41_9PLEO</name>
<protein>
    <submittedName>
        <fullName evidence="1">Uncharacterized protein</fullName>
    </submittedName>
</protein>
<dbReference type="AlphaFoldDB" id="A0A9P4ND41"/>
<keyword evidence="2" id="KW-1185">Reference proteome</keyword>
<organism evidence="1 2">
    <name type="scientific">Lojkania enalia</name>
    <dbReference type="NCBI Taxonomy" id="147567"/>
    <lineage>
        <taxon>Eukaryota</taxon>
        <taxon>Fungi</taxon>
        <taxon>Dikarya</taxon>
        <taxon>Ascomycota</taxon>
        <taxon>Pezizomycotina</taxon>
        <taxon>Dothideomycetes</taxon>
        <taxon>Pleosporomycetidae</taxon>
        <taxon>Pleosporales</taxon>
        <taxon>Pleosporales incertae sedis</taxon>
        <taxon>Lojkania</taxon>
    </lineage>
</organism>
<evidence type="ECO:0000313" key="2">
    <source>
        <dbReference type="Proteomes" id="UP000800093"/>
    </source>
</evidence>
<evidence type="ECO:0000313" key="1">
    <source>
        <dbReference type="EMBL" id="KAF2270890.1"/>
    </source>
</evidence>
<reference evidence="2" key="1">
    <citation type="journal article" date="2020" name="Stud. Mycol.">
        <title>101 Dothideomycetes genomes: A test case for predicting lifestyles and emergence of pathogens.</title>
        <authorList>
            <person name="Haridas S."/>
            <person name="Albert R."/>
            <person name="Binder M."/>
            <person name="Bloem J."/>
            <person name="LaButti K."/>
            <person name="Salamov A."/>
            <person name="Andreopoulos B."/>
            <person name="Baker S."/>
            <person name="Barry K."/>
            <person name="Bills G."/>
            <person name="Bluhm B."/>
            <person name="Cannon C."/>
            <person name="Castanera R."/>
            <person name="Culley D."/>
            <person name="Daum C."/>
            <person name="Ezra D."/>
            <person name="Gonzalez J."/>
            <person name="Henrissat B."/>
            <person name="Kuo A."/>
            <person name="Liang C."/>
            <person name="Lipzen A."/>
            <person name="Lutzoni F."/>
            <person name="Magnuson J."/>
            <person name="Mondo S."/>
            <person name="Nolan M."/>
            <person name="Ohm R."/>
            <person name="Pangilinan J."/>
            <person name="Park H.-J."/>
            <person name="Ramirez L."/>
            <person name="Alfaro M."/>
            <person name="Sun H."/>
            <person name="Tritt A."/>
            <person name="Yoshinaga Y."/>
            <person name="Zwiers L.-H."/>
            <person name="Turgeon B."/>
            <person name="Goodwin S."/>
            <person name="Spatafora J."/>
            <person name="Crous P."/>
            <person name="Grigoriev I."/>
        </authorList>
    </citation>
    <scope>NUCLEOTIDE SEQUENCE [LARGE SCALE GENOMIC DNA]</scope>
    <source>
        <strain evidence="2">CBS 304.66</strain>
    </source>
</reference>
<dbReference type="Proteomes" id="UP000800093">
    <property type="component" value="Unassembled WGS sequence"/>
</dbReference>
<proteinExistence type="predicted"/>
<sequence length="54" mass="5778">MVLKEPPLQVRCTFYEHTSTRTEQIDCGGCIPKTLLLGVGLVSLPASKYGVAVG</sequence>
<dbReference type="OrthoDB" id="3777408at2759"/>
<dbReference type="EMBL" id="ML986578">
    <property type="protein sequence ID" value="KAF2270890.1"/>
    <property type="molecule type" value="Genomic_DNA"/>
</dbReference>
<gene>
    <name evidence="1" type="ORF">CC78DRAFT_527867</name>
</gene>
<accession>A0A9P4ND41</accession>
<comment type="caution">
    <text evidence="1">The sequence shown here is derived from an EMBL/GenBank/DDBJ whole genome shotgun (WGS) entry which is preliminary data.</text>
</comment>